<protein>
    <submittedName>
        <fullName evidence="1">Uncharacterized protein</fullName>
    </submittedName>
</protein>
<comment type="caution">
    <text evidence="1">The sequence shown here is derived from an EMBL/GenBank/DDBJ whole genome shotgun (WGS) entry which is preliminary data.</text>
</comment>
<sequence>MAVRRVLLYFAWSRPGEAGAPYLVIDDRFPAIFELRRLFYPAFEPLADPAAADQGIAGFLDHVQKPNFAVFAEQMSVETARATIQIERVADDGFVTALDEAILSRVDTVVVISFDSFRTGQSATEAEVAAVRHFLQDPDHLIFVCPHHDIGEAYGVAADMIGDRRVAEHLHHGDKAIPPRQGFGGFARSLLAGLGVPVENCFGLHPASEADGAPSPIDAERGLDRLRLLESVETFNLHAHLPQLERTGGGLERLDVLARQRIDMTMPPHPFTADGRDRFDALLQSTEAAFPGTLLVCDTTMFSSTAGGVDSLRRLWSNIARRAVRSGN</sequence>
<evidence type="ECO:0000313" key="2">
    <source>
        <dbReference type="Proteomes" id="UP000249066"/>
    </source>
</evidence>
<gene>
    <name evidence="1" type="ORF">DI623_13070</name>
</gene>
<reference evidence="1 2" key="1">
    <citation type="submission" date="2017-08" db="EMBL/GenBank/DDBJ databases">
        <title>Infants hospitalized years apart are colonized by the same room-sourced microbial strains.</title>
        <authorList>
            <person name="Brooks B."/>
            <person name="Olm M.R."/>
            <person name="Firek B.A."/>
            <person name="Baker R."/>
            <person name="Thomas B.C."/>
            <person name="Morowitz M.J."/>
            <person name="Banfield J.F."/>
        </authorList>
    </citation>
    <scope>NUCLEOTIDE SEQUENCE [LARGE SCALE GENOMIC DNA]</scope>
    <source>
        <strain evidence="1">S2_018_000_R2_101</strain>
    </source>
</reference>
<dbReference type="EMBL" id="QFNN01000097">
    <property type="protein sequence ID" value="PZO88236.1"/>
    <property type="molecule type" value="Genomic_DNA"/>
</dbReference>
<dbReference type="AlphaFoldDB" id="A0A2W5A3X0"/>
<dbReference type="Proteomes" id="UP000249066">
    <property type="component" value="Unassembled WGS sequence"/>
</dbReference>
<evidence type="ECO:0000313" key="1">
    <source>
        <dbReference type="EMBL" id="PZO88236.1"/>
    </source>
</evidence>
<name>A0A2W5A3X0_9SPHN</name>
<proteinExistence type="predicted"/>
<organism evidence="1 2">
    <name type="scientific">Sphingomonas sanxanigenens</name>
    <dbReference type="NCBI Taxonomy" id="397260"/>
    <lineage>
        <taxon>Bacteria</taxon>
        <taxon>Pseudomonadati</taxon>
        <taxon>Pseudomonadota</taxon>
        <taxon>Alphaproteobacteria</taxon>
        <taxon>Sphingomonadales</taxon>
        <taxon>Sphingomonadaceae</taxon>
        <taxon>Sphingomonas</taxon>
    </lineage>
</organism>
<accession>A0A2W5A3X0</accession>